<dbReference type="PANTHER" id="PTHR11461:SF27">
    <property type="entry name" value="SERPIN H1"/>
    <property type="match status" value="1"/>
</dbReference>
<feature type="signal peptide" evidence="4">
    <location>
        <begin position="1"/>
        <end position="18"/>
    </location>
</feature>
<name>A0A2J8MBA3_PANTR</name>
<accession>A0A2J8MBA3</accession>
<evidence type="ECO:0000256" key="3">
    <source>
        <dbReference type="ARBA" id="ARBA00023180"/>
    </source>
</evidence>
<evidence type="ECO:0000313" key="6">
    <source>
        <dbReference type="EMBL" id="PNI56796.1"/>
    </source>
</evidence>
<feature type="non-terminal residue" evidence="6">
    <location>
        <position position="150"/>
    </location>
</feature>
<protein>
    <submittedName>
        <fullName evidence="6">SERPINH1 isoform 12</fullName>
    </submittedName>
</protein>
<reference evidence="6 7" key="1">
    <citation type="submission" date="2017-12" db="EMBL/GenBank/DDBJ databases">
        <title>High-resolution comparative analysis of great ape genomes.</title>
        <authorList>
            <person name="Pollen A."/>
            <person name="Hastie A."/>
            <person name="Hormozdiari F."/>
            <person name="Dougherty M."/>
            <person name="Liu R."/>
            <person name="Chaisson M."/>
            <person name="Hoppe E."/>
            <person name="Hill C."/>
            <person name="Pang A."/>
            <person name="Hillier L."/>
            <person name="Baker C."/>
            <person name="Armstrong J."/>
            <person name="Shendure J."/>
            <person name="Paten B."/>
            <person name="Wilson R."/>
            <person name="Chao H."/>
            <person name="Schneider V."/>
            <person name="Ventura M."/>
            <person name="Kronenberg Z."/>
            <person name="Murali S."/>
            <person name="Gordon D."/>
            <person name="Cantsilieris S."/>
            <person name="Munson K."/>
            <person name="Nelson B."/>
            <person name="Raja A."/>
            <person name="Underwood J."/>
            <person name="Diekhans M."/>
            <person name="Fiddes I."/>
            <person name="Haussler D."/>
            <person name="Eichler E."/>
        </authorList>
    </citation>
    <scope>NUCLEOTIDE SEQUENCE [LARGE SCALE GENOMIC DNA]</scope>
    <source>
        <strain evidence="6">Yerkes chimp pedigree #C0471</strain>
    </source>
</reference>
<dbReference type="InterPro" id="IPR042178">
    <property type="entry name" value="Serpin_sf_1"/>
</dbReference>
<dbReference type="Gene3D" id="3.30.497.10">
    <property type="entry name" value="Antithrombin, subunit I, domain 2"/>
    <property type="match status" value="1"/>
</dbReference>
<dbReference type="Proteomes" id="UP000236370">
    <property type="component" value="Unassembled WGS sequence"/>
</dbReference>
<dbReference type="GO" id="GO:0004867">
    <property type="term" value="F:serine-type endopeptidase inhibitor activity"/>
    <property type="evidence" value="ECO:0007669"/>
    <property type="project" value="InterPro"/>
</dbReference>
<comment type="caution">
    <text evidence="6">The sequence shown here is derived from an EMBL/GenBank/DDBJ whole genome shotgun (WGS) entry which is preliminary data.</text>
</comment>
<keyword evidence="2 4" id="KW-0732">Signal</keyword>
<dbReference type="InterPro" id="IPR023796">
    <property type="entry name" value="Serpin_dom"/>
</dbReference>
<evidence type="ECO:0000256" key="1">
    <source>
        <dbReference type="ARBA" id="ARBA00009500"/>
    </source>
</evidence>
<dbReference type="SUPFAM" id="SSF56574">
    <property type="entry name" value="Serpins"/>
    <property type="match status" value="1"/>
</dbReference>
<feature type="chain" id="PRO_5014423253" evidence="4">
    <location>
        <begin position="19"/>
        <end position="150"/>
    </location>
</feature>
<dbReference type="EMBL" id="NBAG03000261">
    <property type="protein sequence ID" value="PNI56796.1"/>
    <property type="molecule type" value="Genomic_DNA"/>
</dbReference>
<evidence type="ECO:0000256" key="2">
    <source>
        <dbReference type="ARBA" id="ARBA00022729"/>
    </source>
</evidence>
<feature type="domain" description="Serpin" evidence="5">
    <location>
        <begin position="48"/>
        <end position="149"/>
    </location>
</feature>
<dbReference type="AlphaFoldDB" id="A0A2J8MBA3"/>
<dbReference type="GO" id="GO:0005615">
    <property type="term" value="C:extracellular space"/>
    <property type="evidence" value="ECO:0007669"/>
    <property type="project" value="InterPro"/>
</dbReference>
<dbReference type="InterPro" id="IPR036186">
    <property type="entry name" value="Serpin_sf"/>
</dbReference>
<evidence type="ECO:0000313" key="7">
    <source>
        <dbReference type="Proteomes" id="UP000236370"/>
    </source>
</evidence>
<dbReference type="Pfam" id="PF00079">
    <property type="entry name" value="Serpin"/>
    <property type="match status" value="1"/>
</dbReference>
<dbReference type="PANTHER" id="PTHR11461">
    <property type="entry name" value="SERINE PROTEASE INHIBITOR, SERPIN"/>
    <property type="match status" value="1"/>
</dbReference>
<evidence type="ECO:0000259" key="5">
    <source>
        <dbReference type="Pfam" id="PF00079"/>
    </source>
</evidence>
<comment type="similarity">
    <text evidence="1">Belongs to the serpin family.</text>
</comment>
<evidence type="ECO:0000256" key="4">
    <source>
        <dbReference type="SAM" id="SignalP"/>
    </source>
</evidence>
<sequence length="150" mass="15461">MRSLLLLSAFCLLEAALAAEVKKPAAAAAPGTAEKLSPKAATLAERSAGLAFSLYQAMAKDQAVENILVSPVVVASSLGLVSLGGKATTASQAKAVLSAEQLRDEEVHAGLGELLRSLSNSTARNVTWKLGSRLYGPSSVSFADDFVRSS</sequence>
<gene>
    <name evidence="6" type="ORF">CK820_G0021837</name>
</gene>
<organism evidence="6 7">
    <name type="scientific">Pan troglodytes</name>
    <name type="common">Chimpanzee</name>
    <dbReference type="NCBI Taxonomy" id="9598"/>
    <lineage>
        <taxon>Eukaryota</taxon>
        <taxon>Metazoa</taxon>
        <taxon>Chordata</taxon>
        <taxon>Craniata</taxon>
        <taxon>Vertebrata</taxon>
        <taxon>Euteleostomi</taxon>
        <taxon>Mammalia</taxon>
        <taxon>Eutheria</taxon>
        <taxon>Euarchontoglires</taxon>
        <taxon>Primates</taxon>
        <taxon>Haplorrhini</taxon>
        <taxon>Catarrhini</taxon>
        <taxon>Hominidae</taxon>
        <taxon>Pan</taxon>
    </lineage>
</organism>
<proteinExistence type="inferred from homology"/>
<dbReference type="InterPro" id="IPR000215">
    <property type="entry name" value="Serpin_fam"/>
</dbReference>
<keyword evidence="3" id="KW-0325">Glycoprotein</keyword>